<dbReference type="Proteomes" id="UP000650833">
    <property type="component" value="Unassembled WGS sequence"/>
</dbReference>
<dbReference type="PANTHER" id="PTHR28027:SF2">
    <property type="entry name" value="TRANSCRIPTIONAL REGULATOR MIT1"/>
    <property type="match status" value="1"/>
</dbReference>
<dbReference type="OrthoDB" id="5572844at2759"/>
<name>A0A8H7QRY0_9FUNG</name>
<evidence type="ECO:0008006" key="4">
    <source>
        <dbReference type="Google" id="ProtNLM"/>
    </source>
</evidence>
<accession>A0A8H7QRY0</accession>
<dbReference type="InterPro" id="IPR018608">
    <property type="entry name" value="Gti1/Pac2"/>
</dbReference>
<comment type="caution">
    <text evidence="2">The sequence shown here is derived from an EMBL/GenBank/DDBJ whole genome shotgun (WGS) entry which is preliminary data.</text>
</comment>
<evidence type="ECO:0000256" key="1">
    <source>
        <dbReference type="SAM" id="MobiDB-lite"/>
    </source>
</evidence>
<dbReference type="EMBL" id="JAEPRC010000471">
    <property type="protein sequence ID" value="KAG2196561.1"/>
    <property type="molecule type" value="Genomic_DNA"/>
</dbReference>
<reference evidence="2" key="1">
    <citation type="submission" date="2020-12" db="EMBL/GenBank/DDBJ databases">
        <title>Metabolic potential, ecology and presence of endohyphal bacteria is reflected in genomic diversity of Mucoromycotina.</title>
        <authorList>
            <person name="Muszewska A."/>
            <person name="Okrasinska A."/>
            <person name="Steczkiewicz K."/>
            <person name="Drgas O."/>
            <person name="Orlowska M."/>
            <person name="Perlinska-Lenart U."/>
            <person name="Aleksandrzak-Piekarczyk T."/>
            <person name="Szatraj K."/>
            <person name="Zielenkiewicz U."/>
            <person name="Pilsyk S."/>
            <person name="Malc E."/>
            <person name="Mieczkowski P."/>
            <person name="Kruszewska J.S."/>
            <person name="Biernat P."/>
            <person name="Pawlowska J."/>
        </authorList>
    </citation>
    <scope>NUCLEOTIDE SEQUENCE</scope>
    <source>
        <strain evidence="2">CBS 226.32</strain>
    </source>
</reference>
<dbReference type="AlphaFoldDB" id="A0A8H7QRY0"/>
<feature type="compositionally biased region" description="Polar residues" evidence="1">
    <location>
        <begin position="227"/>
        <end position="240"/>
    </location>
</feature>
<feature type="region of interest" description="Disordered" evidence="1">
    <location>
        <begin position="204"/>
        <end position="240"/>
    </location>
</feature>
<proteinExistence type="predicted"/>
<dbReference type="PANTHER" id="PTHR28027">
    <property type="entry name" value="TRANSCRIPTIONAL REGULATOR MIT1"/>
    <property type="match status" value="1"/>
</dbReference>
<evidence type="ECO:0000313" key="3">
    <source>
        <dbReference type="Proteomes" id="UP000650833"/>
    </source>
</evidence>
<organism evidence="2 3">
    <name type="scientific">Mucor plumbeus</name>
    <dbReference type="NCBI Taxonomy" id="97098"/>
    <lineage>
        <taxon>Eukaryota</taxon>
        <taxon>Fungi</taxon>
        <taxon>Fungi incertae sedis</taxon>
        <taxon>Mucoromycota</taxon>
        <taxon>Mucoromycotina</taxon>
        <taxon>Mucoromycetes</taxon>
        <taxon>Mucorales</taxon>
        <taxon>Mucorineae</taxon>
        <taxon>Mucoraceae</taxon>
        <taxon>Mucor</taxon>
    </lineage>
</organism>
<protein>
    <recommendedName>
        <fullName evidence="4">Gti1/Pac2 family-domain-containing protein</fullName>
    </recommendedName>
</protein>
<dbReference type="Pfam" id="PF09729">
    <property type="entry name" value="Gti1_Pac2"/>
    <property type="match status" value="1"/>
</dbReference>
<evidence type="ECO:0000313" key="2">
    <source>
        <dbReference type="EMBL" id="KAG2196561.1"/>
    </source>
</evidence>
<gene>
    <name evidence="2" type="ORF">INT46_009541</name>
</gene>
<sequence length="379" mass="42689">MPFTKTFHGFIENTTDSLLIIEACRNGLLPTINRRLIERERHTIKSGTIIVFDETESVIKSFSQKGIKRWTDGFLWSPSRILGNFLVYRELENRDHRRINDAYSYPSIASAKITDEANISLIQQKEKALVGSLTTLNTTYNFKNDGLIKKTIRIMVNGSFLHIVNYYSKHDVLNSLLPTPSASPELACLQISADLMPHLQGHNASFLPPRDITLSRKRSKSSDESDYQQQVHSNNNDSNKAYRINYSNFVYSTTTTSSNSSNNSAATYPVYDNLYGRPPTSISSGLTTSVFDTYSYQYNNKRIKTSQDTLSPSLSPTPPPPIILSTSSSCGDTVILANRFNQFYSPTNTNISNRNPINNNSSSTFDCTSPRRTTVFDKY</sequence>
<keyword evidence="3" id="KW-1185">Reference proteome</keyword>
<dbReference type="GO" id="GO:0003677">
    <property type="term" value="F:DNA binding"/>
    <property type="evidence" value="ECO:0007669"/>
    <property type="project" value="TreeGrafter"/>
</dbReference>